<gene>
    <name evidence="2" type="ORF">C8R41DRAFT_904722</name>
</gene>
<protein>
    <recommendedName>
        <fullName evidence="4">Secreted protein</fullName>
    </recommendedName>
</protein>
<keyword evidence="1" id="KW-0732">Signal</keyword>
<evidence type="ECO:0008006" key="4">
    <source>
        <dbReference type="Google" id="ProtNLM"/>
    </source>
</evidence>
<feature type="chain" id="PRO_5046103762" description="Secreted protein" evidence="1">
    <location>
        <begin position="19"/>
        <end position="177"/>
    </location>
</feature>
<reference evidence="2" key="1">
    <citation type="submission" date="2022-08" db="EMBL/GenBank/DDBJ databases">
        <title>A Global Phylogenomic Analysis of the Shiitake Genus Lentinula.</title>
        <authorList>
            <consortium name="DOE Joint Genome Institute"/>
            <person name="Sierra-Patev S."/>
            <person name="Min B."/>
            <person name="Naranjo-Ortiz M."/>
            <person name="Looney B."/>
            <person name="Konkel Z."/>
            <person name="Slot J.C."/>
            <person name="Sakamoto Y."/>
            <person name="Steenwyk J.L."/>
            <person name="Rokas A."/>
            <person name="Carro J."/>
            <person name="Camarero S."/>
            <person name="Ferreira P."/>
            <person name="Molpeceres G."/>
            <person name="Ruiz-Duenas F.J."/>
            <person name="Serrano A."/>
            <person name="Henrissat B."/>
            <person name="Drula E."/>
            <person name="Hughes K.W."/>
            <person name="Mata J.L."/>
            <person name="Ishikawa N.K."/>
            <person name="Vargas-Isla R."/>
            <person name="Ushijima S."/>
            <person name="Smith C.A."/>
            <person name="Ahrendt S."/>
            <person name="Andreopoulos W."/>
            <person name="He G."/>
            <person name="Labutti K."/>
            <person name="Lipzen A."/>
            <person name="Ng V."/>
            <person name="Riley R."/>
            <person name="Sandor L."/>
            <person name="Barry K."/>
            <person name="Martinez A.T."/>
            <person name="Xiao Y."/>
            <person name="Gibbons J.G."/>
            <person name="Terashima K."/>
            <person name="Grigoriev I.V."/>
            <person name="Hibbett D.S."/>
        </authorList>
    </citation>
    <scope>NUCLEOTIDE SEQUENCE</scope>
    <source>
        <strain evidence="2">RHP3577 ss4</strain>
    </source>
</reference>
<organism evidence="2 3">
    <name type="scientific">Lentinula lateritia</name>
    <dbReference type="NCBI Taxonomy" id="40482"/>
    <lineage>
        <taxon>Eukaryota</taxon>
        <taxon>Fungi</taxon>
        <taxon>Dikarya</taxon>
        <taxon>Basidiomycota</taxon>
        <taxon>Agaricomycotina</taxon>
        <taxon>Agaricomycetes</taxon>
        <taxon>Agaricomycetidae</taxon>
        <taxon>Agaricales</taxon>
        <taxon>Marasmiineae</taxon>
        <taxon>Omphalotaceae</taxon>
        <taxon>Lentinula</taxon>
    </lineage>
</organism>
<evidence type="ECO:0000256" key="1">
    <source>
        <dbReference type="SAM" id="SignalP"/>
    </source>
</evidence>
<sequence>MYFHRLLSALAFVSMVLSAAVPSPGSPTADAHQLLALRSNGPQLLSRNEATIEVEFPEDSADPRWTETTQNNANAGVIQLLRHAWKKYGLQDVKLKDVKFHGFVSGTDKRHSFSVKFSEDLPTFVDVGDCGGWVTVAFKNYAGKQEAVVSGSIDSNAGESISSIKSYRFGITDLDKV</sequence>
<evidence type="ECO:0000313" key="3">
    <source>
        <dbReference type="Proteomes" id="UP001150217"/>
    </source>
</evidence>
<proteinExistence type="predicted"/>
<evidence type="ECO:0000313" key="2">
    <source>
        <dbReference type="EMBL" id="KAJ4477590.1"/>
    </source>
</evidence>
<accession>A0ABQ8V7G1</accession>
<dbReference type="Proteomes" id="UP001150217">
    <property type="component" value="Unassembled WGS sequence"/>
</dbReference>
<keyword evidence="3" id="KW-1185">Reference proteome</keyword>
<dbReference type="EMBL" id="JANVFT010000067">
    <property type="protein sequence ID" value="KAJ4477590.1"/>
    <property type="molecule type" value="Genomic_DNA"/>
</dbReference>
<name>A0ABQ8V7G1_9AGAR</name>
<comment type="caution">
    <text evidence="2">The sequence shown here is derived from an EMBL/GenBank/DDBJ whole genome shotgun (WGS) entry which is preliminary data.</text>
</comment>
<feature type="signal peptide" evidence="1">
    <location>
        <begin position="1"/>
        <end position="18"/>
    </location>
</feature>